<dbReference type="NCBIfam" id="TIGR01777">
    <property type="entry name" value="yfcH"/>
    <property type="match status" value="1"/>
</dbReference>
<reference evidence="4 5" key="1">
    <citation type="submission" date="2017-12" db="EMBL/GenBank/DDBJ databases">
        <title>Phylogenetic diversity of female urinary microbiome.</title>
        <authorList>
            <person name="Thomas-White K."/>
            <person name="Wolfe A.J."/>
        </authorList>
    </citation>
    <scope>NUCLEOTIDE SEQUENCE [LARGE SCALE GENOMIC DNA]</scope>
    <source>
        <strain evidence="4 5">UMB0426</strain>
    </source>
</reference>
<evidence type="ECO:0000313" key="5">
    <source>
        <dbReference type="Proteomes" id="UP000242755"/>
    </source>
</evidence>
<dbReference type="PANTHER" id="PTHR11092:SF0">
    <property type="entry name" value="EPIMERASE FAMILY PROTEIN SDR39U1"/>
    <property type="match status" value="1"/>
</dbReference>
<dbReference type="SUPFAM" id="SSF51735">
    <property type="entry name" value="NAD(P)-binding Rossmann-fold domains"/>
    <property type="match status" value="1"/>
</dbReference>
<comment type="caution">
    <text evidence="4">The sequence shown here is derived from an EMBL/GenBank/DDBJ whole genome shotgun (WGS) entry which is preliminary data.</text>
</comment>
<dbReference type="InterPro" id="IPR010099">
    <property type="entry name" value="SDR39U1"/>
</dbReference>
<dbReference type="EMBL" id="PKGO01000008">
    <property type="protein sequence ID" value="PKY69882.1"/>
    <property type="molecule type" value="Genomic_DNA"/>
</dbReference>
<dbReference type="PANTHER" id="PTHR11092">
    <property type="entry name" value="SUGAR NUCLEOTIDE EPIMERASE RELATED"/>
    <property type="match status" value="1"/>
</dbReference>
<dbReference type="AlphaFoldDB" id="A0A2I1IFJ6"/>
<organism evidence="4 5">
    <name type="scientific">Brevibacterium ravenspurgense</name>
    <dbReference type="NCBI Taxonomy" id="479117"/>
    <lineage>
        <taxon>Bacteria</taxon>
        <taxon>Bacillati</taxon>
        <taxon>Actinomycetota</taxon>
        <taxon>Actinomycetes</taxon>
        <taxon>Micrococcales</taxon>
        <taxon>Brevibacteriaceae</taxon>
        <taxon>Brevibacterium</taxon>
    </lineage>
</organism>
<dbReference type="Pfam" id="PF01370">
    <property type="entry name" value="Epimerase"/>
    <property type="match status" value="1"/>
</dbReference>
<sequence>MKVVIGGASGLIGSALVKALRDRGDNVLRLVRREPRSPDEIRWEPSVEQLDLEALRGADAVISLGGASVGKLPWTSSYRGALWGSRIDTTSTIVRALRTLHDAGEDVPMFISASASGYYGSQPGKTLSEDSPAGTTFLARLCQAWENTALRSADITEVALVRTSPILHPDGVLKPMIRLTKLGLGGPLGSGEQIWPWISLDDEIRGIIHVLDKRLSGPINFTGPTSASMARIGRALAEQLDKPFLVPAPEWPMKLVLSSDAVESLLTADADMTPDRLLGSGFVFQHSAPEDAISASISG</sequence>
<name>A0A2I1IFJ6_9MICO</name>
<evidence type="ECO:0000259" key="3">
    <source>
        <dbReference type="Pfam" id="PF08338"/>
    </source>
</evidence>
<protein>
    <submittedName>
        <fullName evidence="4">TIGR01777 family protein</fullName>
    </submittedName>
</protein>
<dbReference type="Proteomes" id="UP000242755">
    <property type="component" value="Unassembled WGS sequence"/>
</dbReference>
<feature type="domain" description="DUF1731" evidence="3">
    <location>
        <begin position="248"/>
        <end position="294"/>
    </location>
</feature>
<gene>
    <name evidence="4" type="ORF">CYJ40_08260</name>
</gene>
<evidence type="ECO:0000256" key="1">
    <source>
        <dbReference type="ARBA" id="ARBA00009353"/>
    </source>
</evidence>
<evidence type="ECO:0000259" key="2">
    <source>
        <dbReference type="Pfam" id="PF01370"/>
    </source>
</evidence>
<dbReference type="InterPro" id="IPR001509">
    <property type="entry name" value="Epimerase_deHydtase"/>
</dbReference>
<accession>A0A2I1IFJ6</accession>
<dbReference type="RefSeq" id="WP_101672812.1">
    <property type="nucleotide sequence ID" value="NZ_PKGO01000008.1"/>
</dbReference>
<proteinExistence type="inferred from homology"/>
<dbReference type="InterPro" id="IPR013549">
    <property type="entry name" value="DUF1731"/>
</dbReference>
<dbReference type="InterPro" id="IPR036291">
    <property type="entry name" value="NAD(P)-bd_dom_sf"/>
</dbReference>
<dbReference type="Gene3D" id="3.40.50.720">
    <property type="entry name" value="NAD(P)-binding Rossmann-like Domain"/>
    <property type="match status" value="1"/>
</dbReference>
<evidence type="ECO:0000313" key="4">
    <source>
        <dbReference type="EMBL" id="PKY69882.1"/>
    </source>
</evidence>
<comment type="similarity">
    <text evidence="1">Belongs to the NAD(P)-dependent epimerase/dehydratase family. SDR39U1 subfamily.</text>
</comment>
<feature type="domain" description="NAD-dependent epimerase/dehydratase" evidence="2">
    <location>
        <begin position="3"/>
        <end position="214"/>
    </location>
</feature>
<dbReference type="Pfam" id="PF08338">
    <property type="entry name" value="DUF1731"/>
    <property type="match status" value="1"/>
</dbReference>